<proteinExistence type="inferred from homology"/>
<name>A0AAU9EM59_9BACT</name>
<dbReference type="Gene3D" id="3.90.470.20">
    <property type="entry name" value="4'-phosphopantetheinyl transferase domain"/>
    <property type="match status" value="1"/>
</dbReference>
<keyword evidence="8" id="KW-0963">Cytoplasm</keyword>
<comment type="catalytic activity">
    <reaction evidence="8">
        <text>apo-[ACP] + CoA = holo-[ACP] + adenosine 3',5'-bisphosphate + H(+)</text>
        <dbReference type="Rhea" id="RHEA:12068"/>
        <dbReference type="Rhea" id="RHEA-COMP:9685"/>
        <dbReference type="Rhea" id="RHEA-COMP:9690"/>
        <dbReference type="ChEBI" id="CHEBI:15378"/>
        <dbReference type="ChEBI" id="CHEBI:29999"/>
        <dbReference type="ChEBI" id="CHEBI:57287"/>
        <dbReference type="ChEBI" id="CHEBI:58343"/>
        <dbReference type="ChEBI" id="CHEBI:64479"/>
        <dbReference type="EC" id="2.7.8.7"/>
    </reaction>
</comment>
<evidence type="ECO:0000256" key="5">
    <source>
        <dbReference type="ARBA" id="ARBA00022842"/>
    </source>
</evidence>
<comment type="similarity">
    <text evidence="8">Belongs to the P-Pant transferase superfamily. AcpS family.</text>
</comment>
<dbReference type="InterPro" id="IPR037143">
    <property type="entry name" value="4-PPantetheinyl_Trfase_dom_sf"/>
</dbReference>
<accession>A0AAU9EM59</accession>
<feature type="binding site" evidence="8">
    <location>
        <position position="11"/>
    </location>
    <ligand>
        <name>Mg(2+)</name>
        <dbReference type="ChEBI" id="CHEBI:18420"/>
    </ligand>
</feature>
<evidence type="ECO:0000256" key="4">
    <source>
        <dbReference type="ARBA" id="ARBA00022832"/>
    </source>
</evidence>
<dbReference type="GO" id="GO:0005737">
    <property type="term" value="C:cytoplasm"/>
    <property type="evidence" value="ECO:0007669"/>
    <property type="project" value="UniProtKB-SubCell"/>
</dbReference>
<reference evidence="11" key="1">
    <citation type="journal article" date="2023" name="Arch. Microbiol.">
        <title>Desulfoferula mesophilus gen. nov. sp. nov., a mesophilic sulfate-reducing bacterium isolated from a brackish lake sediment.</title>
        <authorList>
            <person name="Watanabe T."/>
            <person name="Yabe T."/>
            <person name="Tsuji J.M."/>
            <person name="Fukui M."/>
        </authorList>
    </citation>
    <scope>NUCLEOTIDE SEQUENCE [LARGE SCALE GENOMIC DNA]</scope>
    <source>
        <strain evidence="11">12FAK</strain>
    </source>
</reference>
<gene>
    <name evidence="8 10" type="primary">acpS</name>
    <name evidence="10" type="ORF">FAK_01710</name>
</gene>
<evidence type="ECO:0000259" key="9">
    <source>
        <dbReference type="Pfam" id="PF01648"/>
    </source>
</evidence>
<evidence type="ECO:0000256" key="1">
    <source>
        <dbReference type="ARBA" id="ARBA00022516"/>
    </source>
</evidence>
<dbReference type="GO" id="GO:0006633">
    <property type="term" value="P:fatty acid biosynthetic process"/>
    <property type="evidence" value="ECO:0007669"/>
    <property type="project" value="UniProtKB-UniRule"/>
</dbReference>
<feature type="domain" description="4'-phosphopantetheinyl transferase" evidence="9">
    <location>
        <begin position="7"/>
        <end position="116"/>
    </location>
</feature>
<dbReference type="HAMAP" id="MF_00101">
    <property type="entry name" value="AcpS"/>
    <property type="match status" value="1"/>
</dbReference>
<comment type="subcellular location">
    <subcellularLocation>
        <location evidence="8">Cytoplasm</location>
    </subcellularLocation>
</comment>
<keyword evidence="1 8" id="KW-0444">Lipid biosynthesis</keyword>
<evidence type="ECO:0000256" key="8">
    <source>
        <dbReference type="HAMAP-Rule" id="MF_00101"/>
    </source>
</evidence>
<comment type="function">
    <text evidence="8">Transfers the 4'-phosphopantetheine moiety from coenzyme A to a Ser of acyl-carrier-protein.</text>
</comment>
<organism evidence="10 11">
    <name type="scientific">Desulfoferula mesophila</name>
    <dbReference type="NCBI Taxonomy" id="3058419"/>
    <lineage>
        <taxon>Bacteria</taxon>
        <taxon>Pseudomonadati</taxon>
        <taxon>Thermodesulfobacteriota</taxon>
        <taxon>Desulfarculia</taxon>
        <taxon>Desulfarculales</taxon>
        <taxon>Desulfarculaceae</taxon>
        <taxon>Desulfoferula</taxon>
    </lineage>
</organism>
<keyword evidence="3 8" id="KW-0479">Metal-binding</keyword>
<keyword evidence="7 8" id="KW-0275">Fatty acid biosynthesis</keyword>
<dbReference type="Pfam" id="PF01648">
    <property type="entry name" value="ACPS"/>
    <property type="match status" value="1"/>
</dbReference>
<keyword evidence="6 8" id="KW-0443">Lipid metabolism</keyword>
<dbReference type="SUPFAM" id="SSF56214">
    <property type="entry name" value="4'-phosphopantetheinyl transferase"/>
    <property type="match status" value="1"/>
</dbReference>
<sequence>MSGMIVGIGLDLAEVGRIEASLERFGRRFLERCFTPEERQTCLARPRPASALAMRFAAKEAFSKAAGLGMRGLGWREIEVVHDPKGKPSLRLHGRALAWMEANGVQASHISLTDEGGFAAAVVVLEKA</sequence>
<protein>
    <recommendedName>
        <fullName evidence="8">Holo-[acyl-carrier-protein] synthase</fullName>
        <shortName evidence="8">Holo-ACP synthase</shortName>
        <ecNumber evidence="8">2.7.8.7</ecNumber>
    </recommendedName>
    <alternativeName>
        <fullName evidence="8">4'-phosphopantetheinyl transferase AcpS</fullName>
    </alternativeName>
</protein>
<feature type="binding site" evidence="8">
    <location>
        <position position="60"/>
    </location>
    <ligand>
        <name>Mg(2+)</name>
        <dbReference type="ChEBI" id="CHEBI:18420"/>
    </ligand>
</feature>
<dbReference type="InterPro" id="IPR004568">
    <property type="entry name" value="Ppantetheine-prot_Trfase_dom"/>
</dbReference>
<dbReference type="AlphaFoldDB" id="A0AAU9EM59"/>
<dbReference type="Proteomes" id="UP001366166">
    <property type="component" value="Chromosome"/>
</dbReference>
<dbReference type="GO" id="GO:0008897">
    <property type="term" value="F:holo-[acyl-carrier-protein] synthase activity"/>
    <property type="evidence" value="ECO:0007669"/>
    <property type="project" value="UniProtKB-UniRule"/>
</dbReference>
<dbReference type="EC" id="2.7.8.7" evidence="8"/>
<evidence type="ECO:0000256" key="7">
    <source>
        <dbReference type="ARBA" id="ARBA00023160"/>
    </source>
</evidence>
<dbReference type="InterPro" id="IPR008278">
    <property type="entry name" value="4-PPantetheinyl_Trfase_dom"/>
</dbReference>
<keyword evidence="4 8" id="KW-0276">Fatty acid metabolism</keyword>
<dbReference type="NCBIfam" id="TIGR00516">
    <property type="entry name" value="acpS"/>
    <property type="match status" value="1"/>
</dbReference>
<evidence type="ECO:0000256" key="2">
    <source>
        <dbReference type="ARBA" id="ARBA00022679"/>
    </source>
</evidence>
<dbReference type="InterPro" id="IPR002582">
    <property type="entry name" value="ACPS"/>
</dbReference>
<evidence type="ECO:0000256" key="3">
    <source>
        <dbReference type="ARBA" id="ARBA00022723"/>
    </source>
</evidence>
<dbReference type="GO" id="GO:0000287">
    <property type="term" value="F:magnesium ion binding"/>
    <property type="evidence" value="ECO:0007669"/>
    <property type="project" value="UniProtKB-UniRule"/>
</dbReference>
<dbReference type="EMBL" id="AP028679">
    <property type="protein sequence ID" value="BEQ13105.1"/>
    <property type="molecule type" value="Genomic_DNA"/>
</dbReference>
<evidence type="ECO:0000313" key="10">
    <source>
        <dbReference type="EMBL" id="BEQ13105.1"/>
    </source>
</evidence>
<keyword evidence="2 8" id="KW-0808">Transferase</keyword>
<evidence type="ECO:0000256" key="6">
    <source>
        <dbReference type="ARBA" id="ARBA00023098"/>
    </source>
</evidence>
<keyword evidence="11" id="KW-1185">Reference proteome</keyword>
<keyword evidence="5 8" id="KW-0460">Magnesium</keyword>
<dbReference type="KEGG" id="dmp:FAK_01710"/>
<dbReference type="NCBIfam" id="TIGR00556">
    <property type="entry name" value="pantethn_trn"/>
    <property type="match status" value="1"/>
</dbReference>
<comment type="cofactor">
    <cofactor evidence="8">
        <name>Mg(2+)</name>
        <dbReference type="ChEBI" id="CHEBI:18420"/>
    </cofactor>
</comment>
<evidence type="ECO:0000313" key="11">
    <source>
        <dbReference type="Proteomes" id="UP001366166"/>
    </source>
</evidence>